<dbReference type="PROSITE" id="PS51456">
    <property type="entry name" value="MYOSIN_MOTOR"/>
    <property type="match status" value="1"/>
</dbReference>
<dbReference type="InterPro" id="IPR046987">
    <property type="entry name" value="Myo9"/>
</dbReference>
<sequence length="1069" mass="121874">MSVTENNRYIVQVFVGALSQHYEALSVEASKQTTSEEIVSCIVDRLSLPEGSCGGYELAEVIGDSVGQECKERRLGPSESPVALMLLWPKILHSQQEFYRWTIVKNEIVSKEANMAESRGVLASTLLYGCEVWVCQEKLKSKMPEENRALRLKESAAPMPQQVLLTPEDTSSAPLPPASSAPAPLASDADPRVTWNYFDERRYVERGGLRPGEDPYTRNRFYLREKLNDCLWTDSFTMDPQLIRDYFHRFMYQPKDREYPDLCQLPDLNEQTLLENLRARFTAGHIYTYVGSILIAVNPFKFHPIYNPKYVKLYQNRRLGPELPPHIFAVADAAYHCMLKERRNQCIVIIRRAAMAAGWSRLILSAGPVLEVSDALYRASILIVGPVLEAFGNAKTAHNNNSSRFGKFIQVNYKENGMVHGAVVQKYLLEKSRICSQGRNERNYHVFYYLLVGASDVEKQQLHLRGIQDYHYLSRRLLRARQRGREVRVLSSEAVHGDGGVHHREALFAVLSAVLLLGNVEFQPRKSAYHHDEAVAVRNPEVVALISELLRVKQETLLAALTAKRARASGETLVINYRLPEAIAARDAMAKCLYGALFDWIVLQVNHALLSKKDTLRDHQGHSIGVLDIFGFEDFGLCNSFEQFCINYANEHLQYYFNQHVFKYEQEEYRKEGIRWTNIDFMDNTQCLHLIEGKPSGLLCLLDDQCNFPGATNETLLQKFNSVHKENNFYEIPQRREAAFIVRHYAGKVKYQVTEMREKNLDLMRQDIVGVLKNSSMAFVRELVGADPVAVFRWAIVRAFFRGYFAFHEAGRRQRLGRGIRKVDFRGNVPAITFKNIRKPQREKHLLAMSIGVIETCKKTNSDKAQTKQKVTVMYISSFPLKHSNSICSPTRASYTYQAQRSNNETHNSNNRLSWPIFPSHNEENTSSRQQRTSEQPISEDSEIRTTTAAVERVRRDSQKSQAGALERVLCPNDARVMERANQIVMSWRAPHAVGVTTRGVTNTEQNLHGTWSSLRCPAGTTRSVFVGIDEFELEHQGLDSLKSGSGASLEMAQLCTQNAQYLPHFRFH</sequence>
<dbReference type="GO" id="GO:0000146">
    <property type="term" value="F:microfilament motor activity"/>
    <property type="evidence" value="ECO:0007669"/>
    <property type="project" value="InterPro"/>
</dbReference>
<dbReference type="SMART" id="SM00242">
    <property type="entry name" value="MYSc"/>
    <property type="match status" value="1"/>
</dbReference>
<evidence type="ECO:0000256" key="2">
    <source>
        <dbReference type="ARBA" id="ARBA00022490"/>
    </source>
</evidence>
<feature type="compositionally biased region" description="Polar residues" evidence="9">
    <location>
        <begin position="901"/>
        <end position="913"/>
    </location>
</feature>
<dbReference type="GO" id="GO:0016459">
    <property type="term" value="C:myosin complex"/>
    <property type="evidence" value="ECO:0007669"/>
    <property type="project" value="UniProtKB-KW"/>
</dbReference>
<feature type="region of interest" description="Disordered" evidence="9">
    <location>
        <begin position="167"/>
        <end position="187"/>
    </location>
</feature>
<proteinExistence type="inferred from homology"/>
<keyword evidence="3" id="KW-0547">Nucleotide-binding</keyword>
<dbReference type="PROSITE" id="PS50200">
    <property type="entry name" value="RA"/>
    <property type="match status" value="1"/>
</dbReference>
<dbReference type="GO" id="GO:0035556">
    <property type="term" value="P:intracellular signal transduction"/>
    <property type="evidence" value="ECO:0007669"/>
    <property type="project" value="InterPro"/>
</dbReference>
<evidence type="ECO:0008006" key="13">
    <source>
        <dbReference type="Google" id="ProtNLM"/>
    </source>
</evidence>
<evidence type="ECO:0000256" key="5">
    <source>
        <dbReference type="ARBA" id="ARBA00023054"/>
    </source>
</evidence>
<dbReference type="PANTHER" id="PTHR46184">
    <property type="entry name" value="UNCONVENTIONAL MYOSIN-IXB-LIKE PROTEIN"/>
    <property type="match status" value="1"/>
</dbReference>
<dbReference type="Gene3D" id="3.40.850.10">
    <property type="entry name" value="Kinesin motor domain"/>
    <property type="match status" value="1"/>
</dbReference>
<comment type="caution">
    <text evidence="8">Lacks conserved residue(s) required for the propagation of feature annotation.</text>
</comment>
<keyword evidence="6 8" id="KW-0518">Myosin</keyword>
<keyword evidence="4" id="KW-0067">ATP-binding</keyword>
<reference evidence="12" key="1">
    <citation type="submission" date="2020-11" db="EMBL/GenBank/DDBJ databases">
        <authorList>
            <person name="Tran Van P."/>
        </authorList>
    </citation>
    <scope>NUCLEOTIDE SEQUENCE</scope>
</reference>
<name>A0A7R9CUL6_TIMCR</name>
<dbReference type="InterPro" id="IPR027417">
    <property type="entry name" value="P-loop_NTPase"/>
</dbReference>
<dbReference type="FunFam" id="1.20.58.530:FF:000005">
    <property type="entry name" value="unconventional myosin-IXa isoform X1"/>
    <property type="match status" value="1"/>
</dbReference>
<comment type="subcellular location">
    <subcellularLocation>
        <location evidence="1">Cytoplasm</location>
    </subcellularLocation>
</comment>
<evidence type="ECO:0000256" key="3">
    <source>
        <dbReference type="ARBA" id="ARBA00022741"/>
    </source>
</evidence>
<dbReference type="Gene3D" id="1.20.58.530">
    <property type="match status" value="1"/>
</dbReference>
<evidence type="ECO:0000259" key="11">
    <source>
        <dbReference type="PROSITE" id="PS51456"/>
    </source>
</evidence>
<dbReference type="PRINTS" id="PR00193">
    <property type="entry name" value="MYOSINHEAVY"/>
</dbReference>
<feature type="region of interest" description="Disordered" evidence="9">
    <location>
        <begin position="901"/>
        <end position="962"/>
    </location>
</feature>
<keyword evidence="2" id="KW-0963">Cytoplasm</keyword>
<evidence type="ECO:0000259" key="10">
    <source>
        <dbReference type="PROSITE" id="PS50200"/>
    </source>
</evidence>
<dbReference type="EMBL" id="OC318503">
    <property type="protein sequence ID" value="CAD7402271.1"/>
    <property type="molecule type" value="Genomic_DNA"/>
</dbReference>
<evidence type="ECO:0000256" key="1">
    <source>
        <dbReference type="ARBA" id="ARBA00004496"/>
    </source>
</evidence>
<dbReference type="GO" id="GO:0005524">
    <property type="term" value="F:ATP binding"/>
    <property type="evidence" value="ECO:0007669"/>
    <property type="project" value="UniProtKB-KW"/>
</dbReference>
<protein>
    <recommendedName>
        <fullName evidence="13">Myosin head</fullName>
    </recommendedName>
</protein>
<evidence type="ECO:0000256" key="7">
    <source>
        <dbReference type="ARBA" id="ARBA00023175"/>
    </source>
</evidence>
<dbReference type="GO" id="GO:0005884">
    <property type="term" value="C:actin filament"/>
    <property type="evidence" value="ECO:0007669"/>
    <property type="project" value="TreeGrafter"/>
</dbReference>
<feature type="compositionally biased region" description="Polar residues" evidence="9">
    <location>
        <begin position="927"/>
        <end position="939"/>
    </location>
</feature>
<feature type="domain" description="Ras-associating" evidence="10">
    <location>
        <begin position="7"/>
        <end position="90"/>
    </location>
</feature>
<dbReference type="Gene3D" id="3.10.20.90">
    <property type="entry name" value="Phosphatidylinositol 3-kinase Catalytic Subunit, Chain A, domain 1"/>
    <property type="match status" value="1"/>
</dbReference>
<dbReference type="GO" id="GO:0051015">
    <property type="term" value="F:actin filament binding"/>
    <property type="evidence" value="ECO:0007669"/>
    <property type="project" value="TreeGrafter"/>
</dbReference>
<keyword evidence="7" id="KW-0505">Motor protein</keyword>
<keyword evidence="5" id="KW-0175">Coiled coil</keyword>
<dbReference type="GO" id="GO:0005737">
    <property type="term" value="C:cytoplasm"/>
    <property type="evidence" value="ECO:0007669"/>
    <property type="project" value="UniProtKB-SubCell"/>
</dbReference>
<dbReference type="Pfam" id="PF00788">
    <property type="entry name" value="RA"/>
    <property type="match status" value="1"/>
</dbReference>
<dbReference type="GO" id="GO:0005096">
    <property type="term" value="F:GTPase activator activity"/>
    <property type="evidence" value="ECO:0007669"/>
    <property type="project" value="InterPro"/>
</dbReference>
<dbReference type="AlphaFoldDB" id="A0A7R9CUL6"/>
<accession>A0A7R9CUL6</accession>
<dbReference type="InterPro" id="IPR029071">
    <property type="entry name" value="Ubiquitin-like_domsf"/>
</dbReference>
<dbReference type="InterPro" id="IPR036961">
    <property type="entry name" value="Kinesin_motor_dom_sf"/>
</dbReference>
<comment type="similarity">
    <text evidence="8">Belongs to the TRAFAC class myosin-kinesin ATPase superfamily. Myosin family.</text>
</comment>
<organism evidence="12">
    <name type="scientific">Timema cristinae</name>
    <name type="common">Walking stick</name>
    <dbReference type="NCBI Taxonomy" id="61476"/>
    <lineage>
        <taxon>Eukaryota</taxon>
        <taxon>Metazoa</taxon>
        <taxon>Ecdysozoa</taxon>
        <taxon>Arthropoda</taxon>
        <taxon>Hexapoda</taxon>
        <taxon>Insecta</taxon>
        <taxon>Pterygota</taxon>
        <taxon>Neoptera</taxon>
        <taxon>Polyneoptera</taxon>
        <taxon>Phasmatodea</taxon>
        <taxon>Timematodea</taxon>
        <taxon>Timematoidea</taxon>
        <taxon>Timematidae</taxon>
        <taxon>Timema</taxon>
    </lineage>
</organism>
<dbReference type="SUPFAM" id="SSF52540">
    <property type="entry name" value="P-loop containing nucleoside triphosphate hydrolases"/>
    <property type="match status" value="1"/>
</dbReference>
<evidence type="ECO:0000256" key="6">
    <source>
        <dbReference type="ARBA" id="ARBA00023123"/>
    </source>
</evidence>
<gene>
    <name evidence="12" type="ORF">TCEB3V08_LOCUS6408</name>
</gene>
<dbReference type="InterPro" id="IPR001609">
    <property type="entry name" value="Myosin_head_motor_dom-like"/>
</dbReference>
<feature type="domain" description="Myosin motor" evidence="11">
    <location>
        <begin position="257"/>
        <end position="1069"/>
    </location>
</feature>
<evidence type="ECO:0000256" key="8">
    <source>
        <dbReference type="PROSITE-ProRule" id="PRU00782"/>
    </source>
</evidence>
<dbReference type="SUPFAM" id="SSF54236">
    <property type="entry name" value="Ubiquitin-like"/>
    <property type="match status" value="1"/>
</dbReference>
<dbReference type="Gene3D" id="1.20.120.720">
    <property type="entry name" value="Myosin VI head, motor domain, U50 subdomain"/>
    <property type="match status" value="1"/>
</dbReference>
<evidence type="ECO:0000256" key="9">
    <source>
        <dbReference type="SAM" id="MobiDB-lite"/>
    </source>
</evidence>
<dbReference type="InterPro" id="IPR000159">
    <property type="entry name" value="RA_dom"/>
</dbReference>
<keyword evidence="8" id="KW-0009">Actin-binding</keyword>
<dbReference type="PANTHER" id="PTHR46184:SF5">
    <property type="entry name" value="UNCONVENTIONAL MYOSIN-IXA-LIKE"/>
    <property type="match status" value="1"/>
</dbReference>
<evidence type="ECO:0000313" key="12">
    <source>
        <dbReference type="EMBL" id="CAD7402271.1"/>
    </source>
</evidence>
<dbReference type="Pfam" id="PF00063">
    <property type="entry name" value="Myosin_head"/>
    <property type="match status" value="1"/>
</dbReference>
<evidence type="ECO:0000256" key="4">
    <source>
        <dbReference type="ARBA" id="ARBA00022840"/>
    </source>
</evidence>